<evidence type="ECO:0000313" key="1">
    <source>
        <dbReference type="EMBL" id="GAA3364455.1"/>
    </source>
</evidence>
<comment type="caution">
    <text evidence="1">The sequence shown here is derived from an EMBL/GenBank/DDBJ whole genome shotgun (WGS) entry which is preliminary data.</text>
</comment>
<dbReference type="RefSeq" id="WP_344930913.1">
    <property type="nucleotide sequence ID" value="NZ_BAAAYK010000038.1"/>
</dbReference>
<reference evidence="2" key="1">
    <citation type="journal article" date="2019" name="Int. J. Syst. Evol. Microbiol.">
        <title>The Global Catalogue of Microorganisms (GCM) 10K type strain sequencing project: providing services to taxonomists for standard genome sequencing and annotation.</title>
        <authorList>
            <consortium name="The Broad Institute Genomics Platform"/>
            <consortium name="The Broad Institute Genome Sequencing Center for Infectious Disease"/>
            <person name="Wu L."/>
            <person name="Ma J."/>
        </authorList>
    </citation>
    <scope>NUCLEOTIDE SEQUENCE [LARGE SCALE GENOMIC DNA]</scope>
    <source>
        <strain evidence="2">JCM 9687</strain>
    </source>
</reference>
<accession>A0ABP6RZX3</accession>
<evidence type="ECO:0000313" key="2">
    <source>
        <dbReference type="Proteomes" id="UP001500483"/>
    </source>
</evidence>
<proteinExistence type="predicted"/>
<sequence length="79" mass="8251">MGDIGVTSRGDAAAAVFHPSLHLEHIVNFETCAELLPAREALGSLNWADVYATNTAVAISGECNAVALANQDIDLGQKD</sequence>
<keyword evidence="2" id="KW-1185">Reference proteome</keyword>
<organism evidence="1 2">
    <name type="scientific">Saccharopolyspora gregorii</name>
    <dbReference type="NCBI Taxonomy" id="33914"/>
    <lineage>
        <taxon>Bacteria</taxon>
        <taxon>Bacillati</taxon>
        <taxon>Actinomycetota</taxon>
        <taxon>Actinomycetes</taxon>
        <taxon>Pseudonocardiales</taxon>
        <taxon>Pseudonocardiaceae</taxon>
        <taxon>Saccharopolyspora</taxon>
    </lineage>
</organism>
<gene>
    <name evidence="1" type="ORF">GCM10020366_60380</name>
</gene>
<name>A0ABP6RZX3_9PSEU</name>
<dbReference type="Proteomes" id="UP001500483">
    <property type="component" value="Unassembled WGS sequence"/>
</dbReference>
<dbReference type="EMBL" id="BAAAYK010000038">
    <property type="protein sequence ID" value="GAA3364455.1"/>
    <property type="molecule type" value="Genomic_DNA"/>
</dbReference>
<protein>
    <submittedName>
        <fullName evidence="1">Uncharacterized protein</fullName>
    </submittedName>
</protein>